<protein>
    <recommendedName>
        <fullName evidence="3">Lipoprotein LppJ</fullName>
    </recommendedName>
</protein>
<feature type="transmembrane region" description="Helical" evidence="1">
    <location>
        <begin position="12"/>
        <end position="32"/>
    </location>
</feature>
<keyword evidence="1" id="KW-0812">Transmembrane</keyword>
<evidence type="ECO:0000313" key="2">
    <source>
        <dbReference type="EMBL" id="SBS70861.1"/>
    </source>
</evidence>
<dbReference type="EMBL" id="FLQS01000001">
    <property type="protein sequence ID" value="SBS70861.1"/>
    <property type="molecule type" value="Genomic_DNA"/>
</dbReference>
<gene>
    <name evidence="2" type="ORF">MHPYR_10354</name>
</gene>
<dbReference type="AlphaFoldDB" id="A0A1Y5P419"/>
<proteinExistence type="predicted"/>
<reference evidence="2" key="1">
    <citation type="submission" date="2016-03" db="EMBL/GenBank/DDBJ databases">
        <authorList>
            <person name="Ploux O."/>
        </authorList>
    </citation>
    <scope>NUCLEOTIDE SEQUENCE</scope>
    <source>
        <strain evidence="2">UC10</strain>
    </source>
</reference>
<keyword evidence="1" id="KW-1133">Transmembrane helix</keyword>
<organism evidence="2">
    <name type="scientific">uncultured Mycobacterium sp</name>
    <dbReference type="NCBI Taxonomy" id="171292"/>
    <lineage>
        <taxon>Bacteria</taxon>
        <taxon>Bacillati</taxon>
        <taxon>Actinomycetota</taxon>
        <taxon>Actinomycetes</taxon>
        <taxon>Mycobacteriales</taxon>
        <taxon>Mycobacteriaceae</taxon>
        <taxon>Mycobacterium</taxon>
        <taxon>environmental samples</taxon>
    </lineage>
</organism>
<sequence length="189" mass="20226">MPAATGLRSKPAMLLIVAALLVGLILGLSFVAMHRFRDLRGEAVDPVAHPLTDEQAQLQVLEPAREIAGAGTLKGVSASYLLMSCKNADEPPYQGAVYLNFDVPGIMDTPQYFASIAAAMTAKGWTEAIPPSGHPGGRTLTRSGVTAIYFRNSDKANRATMQIYGECRNTTDHRSDPTGWVDVTAALPR</sequence>
<keyword evidence="1" id="KW-0472">Membrane</keyword>
<evidence type="ECO:0000256" key="1">
    <source>
        <dbReference type="SAM" id="Phobius"/>
    </source>
</evidence>
<evidence type="ECO:0008006" key="3">
    <source>
        <dbReference type="Google" id="ProtNLM"/>
    </source>
</evidence>
<name>A0A1Y5P419_9MYCO</name>
<accession>A0A1Y5P419</accession>